<reference evidence="2" key="1">
    <citation type="journal article" date="2021" name="Mol. Plant Microbe Interact.">
        <title>Complete Genome Sequence of the Plant-Pathogenic Fungus Colletotrichum lupini.</title>
        <authorList>
            <person name="Baroncelli R."/>
            <person name="Pensec F."/>
            <person name="Da Lio D."/>
            <person name="Boufleur T."/>
            <person name="Vicente I."/>
            <person name="Sarrocco S."/>
            <person name="Picot A."/>
            <person name="Baraldi E."/>
            <person name="Sukno S."/>
            <person name="Thon M."/>
            <person name="Le Floch G."/>
        </authorList>
    </citation>
    <scope>NUCLEOTIDE SEQUENCE</scope>
    <source>
        <strain evidence="2">IMI 504893</strain>
    </source>
</reference>
<feature type="region of interest" description="Disordered" evidence="1">
    <location>
        <begin position="1"/>
        <end position="23"/>
    </location>
</feature>
<gene>
    <name evidence="2" type="ORF">CLUP02_17509</name>
</gene>
<feature type="region of interest" description="Disordered" evidence="1">
    <location>
        <begin position="74"/>
        <end position="101"/>
    </location>
</feature>
<evidence type="ECO:0000313" key="2">
    <source>
        <dbReference type="EMBL" id="UQC75999.1"/>
    </source>
</evidence>
<name>A0A9Q8WAA7_9PEZI</name>
<dbReference type="AlphaFoldDB" id="A0A9Q8WAA7"/>
<organism evidence="2 3">
    <name type="scientific">Colletotrichum lupini</name>
    <dbReference type="NCBI Taxonomy" id="145971"/>
    <lineage>
        <taxon>Eukaryota</taxon>
        <taxon>Fungi</taxon>
        <taxon>Dikarya</taxon>
        <taxon>Ascomycota</taxon>
        <taxon>Pezizomycotina</taxon>
        <taxon>Sordariomycetes</taxon>
        <taxon>Hypocreomycetidae</taxon>
        <taxon>Glomerellales</taxon>
        <taxon>Glomerellaceae</taxon>
        <taxon>Colletotrichum</taxon>
        <taxon>Colletotrichum acutatum species complex</taxon>
    </lineage>
</organism>
<dbReference type="RefSeq" id="XP_049137642.1">
    <property type="nucleotide sequence ID" value="XM_049296418.1"/>
</dbReference>
<dbReference type="Proteomes" id="UP000830671">
    <property type="component" value="Chromosome 10"/>
</dbReference>
<dbReference type="GeneID" id="73351428"/>
<evidence type="ECO:0000313" key="3">
    <source>
        <dbReference type="Proteomes" id="UP000830671"/>
    </source>
</evidence>
<evidence type="ECO:0000256" key="1">
    <source>
        <dbReference type="SAM" id="MobiDB-lite"/>
    </source>
</evidence>
<keyword evidence="3" id="KW-1185">Reference proteome</keyword>
<dbReference type="EMBL" id="CP019472">
    <property type="protein sequence ID" value="UQC75999.1"/>
    <property type="molecule type" value="Genomic_DNA"/>
</dbReference>
<feature type="compositionally biased region" description="Basic and acidic residues" evidence="1">
    <location>
        <begin position="1"/>
        <end position="14"/>
    </location>
</feature>
<protein>
    <submittedName>
        <fullName evidence="2">Uncharacterized protein</fullName>
    </submittedName>
</protein>
<proteinExistence type="predicted"/>
<feature type="compositionally biased region" description="Low complexity" evidence="1">
    <location>
        <begin position="76"/>
        <end position="91"/>
    </location>
</feature>
<sequence>MEGVDKRCDARQERGTQFPKGRAPGVRVHKRKTANPTRSFALLSLTCNPGPVYITSPLVARLPGFHACCTTAGTFPSSPNPSSSPESNIYEPNERSKGVLPRLQPSCYSDFTASVNLLDIHDPQLQPTALRKTHRRNGTAVDEAVSVSVVTGPSQNISDPGVARIQ</sequence>
<dbReference type="KEGG" id="clup:CLUP02_17509"/>
<accession>A0A9Q8WAA7</accession>